<protein>
    <recommendedName>
        <fullName evidence="5">Genome polyprotein</fullName>
    </recommendedName>
</protein>
<evidence type="ECO:0000256" key="14">
    <source>
        <dbReference type="ARBA" id="ARBA00022723"/>
    </source>
</evidence>
<keyword evidence="15" id="KW-0547">Nucleotide-binding</keyword>
<dbReference type="InterPro" id="IPR007094">
    <property type="entry name" value="RNA-dir_pol_PSvirus"/>
</dbReference>
<keyword evidence="13" id="KW-0548">Nucleotidyltransferase</keyword>
<dbReference type="SUPFAM" id="SSF56672">
    <property type="entry name" value="DNA/RNA polymerases"/>
    <property type="match status" value="1"/>
</dbReference>
<keyword evidence="17" id="KW-1161">Viral attachment to host cell</keyword>
<keyword evidence="25 33" id="KW-0472">Membrane</keyword>
<dbReference type="GO" id="GO:0052170">
    <property type="term" value="P:symbiont-mediated suppression of host innate immune response"/>
    <property type="evidence" value="ECO:0007669"/>
    <property type="project" value="UniProtKB-KW"/>
</dbReference>
<keyword evidence="9" id="KW-0945">Host-virus interaction</keyword>
<evidence type="ECO:0000256" key="30">
    <source>
        <dbReference type="ARBA" id="ARBA00047631"/>
    </source>
</evidence>
<evidence type="ECO:0000256" key="32">
    <source>
        <dbReference type="SAM" id="MobiDB-lite"/>
    </source>
</evidence>
<dbReference type="GO" id="GO:0003968">
    <property type="term" value="F:RNA-directed RNA polymerase activity"/>
    <property type="evidence" value="ECO:0007669"/>
    <property type="project" value="UniProtKB-KW"/>
</dbReference>
<keyword evidence="28" id="KW-0899">Viral immunoevasion</keyword>
<dbReference type="InterPro" id="IPR027417">
    <property type="entry name" value="P-loop_NTPase"/>
</dbReference>
<dbReference type="GO" id="GO:0006351">
    <property type="term" value="P:DNA-templated transcription"/>
    <property type="evidence" value="ECO:0007669"/>
    <property type="project" value="InterPro"/>
</dbReference>
<feature type="transmembrane region" description="Helical" evidence="33">
    <location>
        <begin position="3924"/>
        <end position="3942"/>
    </location>
</feature>
<comment type="catalytic activity">
    <reaction evidence="31">
        <text>ATP + H2O = ADP + phosphate + H(+)</text>
        <dbReference type="Rhea" id="RHEA:13065"/>
        <dbReference type="ChEBI" id="CHEBI:15377"/>
        <dbReference type="ChEBI" id="CHEBI:15378"/>
        <dbReference type="ChEBI" id="CHEBI:30616"/>
        <dbReference type="ChEBI" id="CHEBI:43474"/>
        <dbReference type="ChEBI" id="CHEBI:456216"/>
        <dbReference type="EC" id="3.6.4.13"/>
    </reaction>
</comment>
<keyword evidence="11" id="KW-0808">Transferase</keyword>
<evidence type="ECO:0000256" key="11">
    <source>
        <dbReference type="ARBA" id="ARBA00022679"/>
    </source>
</evidence>
<keyword evidence="10" id="KW-1090">Inhibition of host innate immune response by virus</keyword>
<keyword evidence="27" id="KW-1038">Host endoplasmic reticulum</keyword>
<evidence type="ECO:0000256" key="15">
    <source>
        <dbReference type="ARBA" id="ARBA00022741"/>
    </source>
</evidence>
<evidence type="ECO:0000256" key="25">
    <source>
        <dbReference type="ARBA" id="ARBA00023136"/>
    </source>
</evidence>
<evidence type="ECO:0000256" key="24">
    <source>
        <dbReference type="ARBA" id="ARBA00022989"/>
    </source>
</evidence>
<evidence type="ECO:0000256" key="8">
    <source>
        <dbReference type="ARBA" id="ARBA00022562"/>
    </source>
</evidence>
<dbReference type="PANTHER" id="PTHR18934:SF99">
    <property type="entry name" value="ATP-DEPENDENT RNA HELICASE DHX37-RELATED"/>
    <property type="match status" value="1"/>
</dbReference>
<keyword evidence="7" id="KW-0167">Capsid protein</keyword>
<dbReference type="GO" id="GO:0019028">
    <property type="term" value="C:viral capsid"/>
    <property type="evidence" value="ECO:0007669"/>
    <property type="project" value="UniProtKB-KW"/>
</dbReference>
<organism evidence="36">
    <name type="scientific">Plodia interpunctella associated flavi-like virus</name>
    <dbReference type="NCBI Taxonomy" id="3142499"/>
    <lineage>
        <taxon>Viruses</taxon>
        <taxon>Riboviria</taxon>
        <taxon>Orthornavirae</taxon>
        <taxon>Kitrinoviricota</taxon>
        <taxon>Flasuviricetes</taxon>
        <taxon>Amarillovirales</taxon>
        <taxon>Flaviviridae</taxon>
    </lineage>
</organism>
<dbReference type="GO" id="GO:0046718">
    <property type="term" value="P:symbiont entry into host cell"/>
    <property type="evidence" value="ECO:0007669"/>
    <property type="project" value="UniProtKB-KW"/>
</dbReference>
<evidence type="ECO:0000259" key="34">
    <source>
        <dbReference type="PROSITE" id="PS50507"/>
    </source>
</evidence>
<dbReference type="Gene3D" id="3.40.50.300">
    <property type="entry name" value="P-loop containing nucleotide triphosphate hydrolases"/>
    <property type="match status" value="2"/>
</dbReference>
<comment type="catalytic activity">
    <reaction evidence="30">
        <text>a ribonucleoside 5'-triphosphate + H2O = a ribonucleoside 5'-diphosphate + phosphate + H(+)</text>
        <dbReference type="Rhea" id="RHEA:23680"/>
        <dbReference type="ChEBI" id="CHEBI:15377"/>
        <dbReference type="ChEBI" id="CHEBI:15378"/>
        <dbReference type="ChEBI" id="CHEBI:43474"/>
        <dbReference type="ChEBI" id="CHEBI:57930"/>
        <dbReference type="ChEBI" id="CHEBI:61557"/>
        <dbReference type="EC" id="3.6.1.15"/>
    </reaction>
</comment>
<dbReference type="Pfam" id="PF00270">
    <property type="entry name" value="DEAD"/>
    <property type="match status" value="1"/>
</dbReference>
<feature type="transmembrane region" description="Helical" evidence="33">
    <location>
        <begin position="1481"/>
        <end position="1505"/>
    </location>
</feature>
<dbReference type="GO" id="GO:0017111">
    <property type="term" value="F:ribonucleoside triphosphate phosphatase activity"/>
    <property type="evidence" value="ECO:0007669"/>
    <property type="project" value="UniProtKB-EC"/>
</dbReference>
<evidence type="ECO:0000256" key="33">
    <source>
        <dbReference type="SAM" id="Phobius"/>
    </source>
</evidence>
<dbReference type="GO" id="GO:0019062">
    <property type="term" value="P:virion attachment to host cell"/>
    <property type="evidence" value="ECO:0007669"/>
    <property type="project" value="UniProtKB-KW"/>
</dbReference>
<keyword evidence="21" id="KW-1043">Host membrane</keyword>
<evidence type="ECO:0000256" key="21">
    <source>
        <dbReference type="ARBA" id="ARBA00022870"/>
    </source>
</evidence>
<dbReference type="SMART" id="SM00487">
    <property type="entry name" value="DEXDc"/>
    <property type="match status" value="1"/>
</dbReference>
<comment type="subcellular location">
    <subcellularLocation>
        <location evidence="2">Host endoplasmic reticulum membrane</location>
        <topology evidence="2">Multi-pass membrane protein</topology>
    </subcellularLocation>
    <subcellularLocation>
        <location evidence="4">Host endoplasmic reticulum membrane</location>
        <topology evidence="4">Peripheral membrane protein</topology>
    </subcellularLocation>
    <subcellularLocation>
        <location evidence="1">Host nucleus</location>
    </subcellularLocation>
    <subcellularLocation>
        <location evidence="3">Virion membrane</location>
    </subcellularLocation>
</comment>
<keyword evidence="23" id="KW-0693">Viral RNA replication</keyword>
<dbReference type="GO" id="GO:0042025">
    <property type="term" value="C:host cell nucleus"/>
    <property type="evidence" value="ECO:0007669"/>
    <property type="project" value="UniProtKB-SubCell"/>
</dbReference>
<evidence type="ECO:0000259" key="35">
    <source>
        <dbReference type="PROSITE" id="PS51192"/>
    </source>
</evidence>
<feature type="transmembrane region" description="Helical" evidence="33">
    <location>
        <begin position="3784"/>
        <end position="3809"/>
    </location>
</feature>
<keyword evidence="6" id="KW-0696">RNA-directed RNA polymerase</keyword>
<keyword evidence="18" id="KW-0347">Helicase</keyword>
<evidence type="ECO:0000256" key="18">
    <source>
        <dbReference type="ARBA" id="ARBA00022806"/>
    </source>
</evidence>
<feature type="compositionally biased region" description="Polar residues" evidence="32">
    <location>
        <begin position="2335"/>
        <end position="2346"/>
    </location>
</feature>
<evidence type="ECO:0000256" key="31">
    <source>
        <dbReference type="ARBA" id="ARBA00047984"/>
    </source>
</evidence>
<feature type="domain" description="Helicase ATP-binding" evidence="35">
    <location>
        <begin position="2964"/>
        <end position="3133"/>
    </location>
</feature>
<proteinExistence type="predicted"/>
<keyword evidence="8" id="KW-1048">Host nucleus</keyword>
<dbReference type="GO" id="GO:0003723">
    <property type="term" value="F:RNA binding"/>
    <property type="evidence" value="ECO:0007669"/>
    <property type="project" value="UniProtKB-KW"/>
</dbReference>
<dbReference type="GO" id="GO:0055036">
    <property type="term" value="C:virion membrane"/>
    <property type="evidence" value="ECO:0007669"/>
    <property type="project" value="UniProtKB-SubCell"/>
</dbReference>
<evidence type="ECO:0000256" key="1">
    <source>
        <dbReference type="ARBA" id="ARBA00004147"/>
    </source>
</evidence>
<feature type="transmembrane region" description="Helical" evidence="33">
    <location>
        <begin position="3674"/>
        <end position="3694"/>
    </location>
</feature>
<keyword evidence="16" id="KW-0378">Hydrolase</keyword>
<keyword evidence="26" id="KW-0325">Glycoprotein</keyword>
<keyword evidence="20" id="KW-0946">Virion</keyword>
<feature type="transmembrane region" description="Helical" evidence="33">
    <location>
        <begin position="2037"/>
        <end position="2065"/>
    </location>
</feature>
<keyword evidence="19" id="KW-0067">ATP-binding</keyword>
<evidence type="ECO:0000256" key="17">
    <source>
        <dbReference type="ARBA" id="ARBA00022804"/>
    </source>
</evidence>
<evidence type="ECO:0000256" key="5">
    <source>
        <dbReference type="ARBA" id="ARBA00020107"/>
    </source>
</evidence>
<dbReference type="PANTHER" id="PTHR18934">
    <property type="entry name" value="ATP-DEPENDENT RNA HELICASE"/>
    <property type="match status" value="1"/>
</dbReference>
<dbReference type="Pfam" id="PF00949">
    <property type="entry name" value="Peptidase_S7"/>
    <property type="match status" value="1"/>
</dbReference>
<evidence type="ECO:0000256" key="26">
    <source>
        <dbReference type="ARBA" id="ARBA00023180"/>
    </source>
</evidence>
<evidence type="ECO:0000256" key="22">
    <source>
        <dbReference type="ARBA" id="ARBA00022884"/>
    </source>
</evidence>
<feature type="transmembrane region" description="Helical" evidence="33">
    <location>
        <begin position="3504"/>
        <end position="3523"/>
    </location>
</feature>
<keyword evidence="24 33" id="KW-1133">Transmembrane helix</keyword>
<dbReference type="Gene3D" id="2.40.10.120">
    <property type="match status" value="1"/>
</dbReference>
<dbReference type="SUPFAM" id="SSF52540">
    <property type="entry name" value="P-loop containing nucleoside triphosphate hydrolases"/>
    <property type="match status" value="1"/>
</dbReference>
<reference evidence="36" key="1">
    <citation type="journal article" date="2024" name="Nature">
        <title>Mapping glycoprotein structure reveals Flaviviridae evolutionary history.</title>
        <authorList>
            <person name="Mifsud J.C.O."/>
            <person name="Lytras S."/>
            <person name="Oliver M.R."/>
            <person name="Costa V.A."/>
            <person name="Holmes E.C."/>
            <person name="Grove J."/>
        </authorList>
    </citation>
    <scope>NUCLEOTIDE SEQUENCE</scope>
    <source>
        <strain evidence="36">T01</strain>
    </source>
</reference>
<dbReference type="PROSITE" id="PS50507">
    <property type="entry name" value="RDRP_SSRNA_POS"/>
    <property type="match status" value="1"/>
</dbReference>
<evidence type="ECO:0000256" key="6">
    <source>
        <dbReference type="ARBA" id="ARBA00022484"/>
    </source>
</evidence>
<dbReference type="EMBL" id="BK067812">
    <property type="protein sequence ID" value="DBA56812.1"/>
    <property type="molecule type" value="Genomic_RNA"/>
</dbReference>
<dbReference type="GO" id="GO:0039694">
    <property type="term" value="P:viral RNA genome replication"/>
    <property type="evidence" value="ECO:0007669"/>
    <property type="project" value="InterPro"/>
</dbReference>
<feature type="transmembrane region" description="Helical" evidence="33">
    <location>
        <begin position="1951"/>
        <end position="1984"/>
    </location>
</feature>
<evidence type="ECO:0000256" key="19">
    <source>
        <dbReference type="ARBA" id="ARBA00022840"/>
    </source>
</evidence>
<keyword evidence="14" id="KW-0479">Metal-binding</keyword>
<feature type="transmembrane region" description="Helical" evidence="33">
    <location>
        <begin position="3648"/>
        <end position="3668"/>
    </location>
</feature>
<evidence type="ECO:0000256" key="16">
    <source>
        <dbReference type="ARBA" id="ARBA00022801"/>
    </source>
</evidence>
<evidence type="ECO:0000256" key="4">
    <source>
        <dbReference type="ARBA" id="ARBA00004291"/>
    </source>
</evidence>
<evidence type="ECO:0000256" key="13">
    <source>
        <dbReference type="ARBA" id="ARBA00022695"/>
    </source>
</evidence>
<evidence type="ECO:0000256" key="29">
    <source>
        <dbReference type="ARBA" id="ARBA00023296"/>
    </source>
</evidence>
<evidence type="ECO:0000256" key="10">
    <source>
        <dbReference type="ARBA" id="ARBA00022632"/>
    </source>
</evidence>
<evidence type="ECO:0000256" key="2">
    <source>
        <dbReference type="ARBA" id="ARBA00004153"/>
    </source>
</evidence>
<feature type="region of interest" description="Disordered" evidence="32">
    <location>
        <begin position="2335"/>
        <end position="2376"/>
    </location>
</feature>
<dbReference type="InterPro" id="IPR009003">
    <property type="entry name" value="Peptidase_S1_PA"/>
</dbReference>
<dbReference type="GO" id="GO:0005524">
    <property type="term" value="F:ATP binding"/>
    <property type="evidence" value="ECO:0007669"/>
    <property type="project" value="UniProtKB-KW"/>
</dbReference>
<dbReference type="InterPro" id="IPR014001">
    <property type="entry name" value="Helicase_ATP-bd"/>
</dbReference>
<dbReference type="Gene3D" id="3.40.50.150">
    <property type="entry name" value="Vaccinia Virus protein VP39"/>
    <property type="match status" value="1"/>
</dbReference>
<keyword evidence="29" id="KW-1160">Virus entry into host cell</keyword>
<keyword evidence="12 33" id="KW-0812">Transmembrane</keyword>
<dbReference type="InterPro" id="IPR029063">
    <property type="entry name" value="SAM-dependent_MTases_sf"/>
</dbReference>
<evidence type="ECO:0000256" key="27">
    <source>
        <dbReference type="ARBA" id="ARBA00023184"/>
    </source>
</evidence>
<dbReference type="GO" id="GO:0044167">
    <property type="term" value="C:host cell endoplasmic reticulum membrane"/>
    <property type="evidence" value="ECO:0007669"/>
    <property type="project" value="UniProtKB-SubCell"/>
</dbReference>
<evidence type="ECO:0000256" key="23">
    <source>
        <dbReference type="ARBA" id="ARBA00022953"/>
    </source>
</evidence>
<dbReference type="InterPro" id="IPR043502">
    <property type="entry name" value="DNA/RNA_pol_sf"/>
</dbReference>
<sequence>MGVLTTLRATTKVVAYQNSRVNKDLSELRLATDEEIAGWASRKLFDTIKRLEATGYVTPNERARAQQLWGAFVRNAGKARELWSQYNSVDKSVFGHYCRDDGCDACSLKKKLKGIREEALSCDKYCTAKHDELLKVVMAGKPTKTAPTQRKRQADGQWLKLSGRTSVYKVGEAYAYDRPGMSANEKTRRRAAASAYLRGDEVEKVSAVFHCEGKAITVAPLAAEYRFRPVPKPKRHITSQQYQRVQKVKREAADILWAAGIMSMPKGQRLHALRESGAGFHAKYVDIVNAHYSEVKAAANVMRDRRIADQLMGRMHKERTTSSSSERVAYQSEVSAEWASFVGPRVEVDGAGNITSFSEMIHRRSIELRQAVATMRKAREDEVNKYRVVVSKPKVVPSKHKSVKDLKTRAELARLAELAESKVVNERMWRQIKWDIKNITKWNVKAKNPLLAQLLKDAEKELTEGTASMVYVAFNIVSSNKANKEIPKVLVGHMAKEPEKWALLELKFKLLAILVSTKDPVVREHIQMSLKAEVTAEHIKRAIRLLRERRREHYALEDIAKRESAKPKDKPTSIHQLNVVGHSLKSSEELPDVYVPRGVKLAEPTKVVVIDGYKYTIDAAILVKPTAFNGVGKGRFVGAIDVAKQNPAVENLKSGTIIYTEDNQMCSVITCSNGAGIYAVSGSKPVWSKACVSKKEHSSLIVSEPYKLVCVEGKEFYVNDTDRELGLFHGVPMHCIEKSRRPMYKRQHHHYVDYFSKTLADKITEFVHLGSKDGPRYKVSEDKAVSYSNDTKQLCIGQFKTINCKDLLVSGTPVYNTEGKVCSWITASVANMYVLTAFGDNVEVSVRNAETNVRKRSKLITYGSHEFETKPELLEYISSPTLAKSSVNIWLGPGQNICVENNGQEIFKYRTSLPIVATFHSRQINTQKMVAATIEVGRLKGEIDRMAAQMNATKAIVTAAAANTNSVMATAATSPKKKRNKPAKKKVSSLTSGILISLALAFLFTMVDSATVTKLVTGEITTVPTTRKVKTTTEDPERREIRELIAELESKTVFPEHPYLDMLNEMYNTTRVKRQVAVEDADECRPLLNELKTRDPTDLTLELLNRVSDCGSDIFNAQYEAFKKENDCSEKLQCRNRQSAKLSSITSIHQICWEHLNKVWEEFKDVNTGWKWEKCVMSFSANPNLIYSNLPRVERMLKLIQNYTEMSTEPLHQSVKLLSDCMQFILRHKEMLKVGVDLTKMTLATCRAEKGKLELVLEGFHTNNHMWSHENYQVRMSSCVEEGDWHHNNYLLNGNGESCQKGISEDETSEVECLHYDSGCLSGLHTNCGLGKNGIKLDGNTLKTESVGRESKCCTLGCFTKDQLYHSLTDQPMCSSCIAPFVGLLWSSECAVPKGVPTNLTELTVYSDKTVISTGDRHYVCTNKYDFRLCCGGQGPVKKGEPYTFIDKHCACKLGSKKYSDKFIDNIVKQSRTVVENTNSWILVILIGALFIMPKWVIVLFLLFVSFKACLGSCQIDQMIPVPMSSKHYMQDVGSELQVRMSVGDCIDVGDSTLELLGVTTTKKYAFVYSIPYKIKPVCTKFNWGCKGGKGDDVFKVPDTCKLNCTRGLYWEHNTHESSWSGSKCFMSGGVSTHVSSCFSIGEIGTQVQLYNVLEKRESVQVDFIEHSTGKTQKASLKLGEVTTTISTTSEQNSVTWPTYVAKRGGSNFCAFTTIDFSRTCHSPDILDPLKMTSDCLDIRKQWNATFKRYDVAWKEASFSDLVHNHFEECDSSLVFRQTLETLEVTTVAKTFVGSIVPKRFQSSLGILKCKEQPNVVGEPGISGYHKATVILVTTIEEKCKVNIVLEGCESVQGQQVVLNPNETTRLQYWCSREATGMCLVTGSSEWRVPTSVVKNYMPHVQSVTKWVEARWDETMGVVSPANILDMITSWDFMAIFDWLRSFFGGSFSKMVVTLVIAYLIFSCVVSFHVVYAVLLALLLLLVLKTDYVVADPIDTSVYALEAFLDKLGAEILVLFLMSQCTNMWRTKTKVVRILEVLIVFLLSLISVKLSVVMVLTTLSVHIILNRLSGNRNVLMSTTTLWPLEKIGCEVTKKIQVDAASLKLAKEELEAVLPDIQVSIARIAPKRKERTADAVTTENAVARLNTKQEAAKQGIELVRNTDVPLIKVSKFRLTSKEIGAVNCISGISYVVVYLNDESCWLKKHIEQNRLPFGYEEECCFDDWFYRKEKTRGRSYYSTPHISVNHTDGYVWSDKAFDLSYDDAVRWHGISSDKVTWATPTTKGVSSYERIIIDERYPAVLIPRVKEALSGTLVCDTRTGWLVGVVTGKYKDKTVITTPGENLSGENIESREIRPTSTSESSDSSRDSGPVATSSRIETAVFHKRAHKKTHKKRNLDADIEKGKKALDEELVRISKQLQEISMRNKTSTPQSAFQLDQYEKSQRLIATLEQEEDSEASLKVLETEAQNIEESFESTALRDLNNFRMNNQEAYRLFQSIVLKDLNHDGAANALDVIDWLNWVIKASRQLEGVSHSEKTIDMGSMLIKDFDPHSPMPTEKEFTQLCSENNQKTLLDFVRNSVLVNRRECPAQWNYLTSYRDCQNIPQFTIVVKEVSSMVKCTLHRDVITISGSGKYLQHHLEDMLNKIGGAGCKLVAVVLYVASEKMWEQVLISAEAAWDFHVIWITQKAYNEMKLRPHRYNRRNMYFNIAEIVNHAWKKRQFFTRASGVTLNSLKNWAQVPSIRQPRTLVSCDVKVAPDSVQITIDELFSADEIVCGKISTFCSTGSFVIVNNVLVTCYHCTYGSPVILNYLGGTIKWEKPFYQDKASDIVTYGGVVNFARAIPGEVVKMYDPVMDVAQAFIVTSGTTQLRGRDGVKFVRYRPITVRSSHSYTYADNPTYKGSSGSPLINHSGEVVGLYGLLKWETAHDEDGDHKVLLNVTPVDLKQNQVNDYFLRAAREAVEKYTRKELEGDYMMLCAPTGTGKTTTLVKEVAKLMPERSKILLMQPTTVAVINAYKRIVECLKKEAVSHISVEYTIGDQNDLNSDSWPEALTRPSVTIEIKTYGKARHSHSEFTKYSIVVLDEIHDTGNADVVFVDLLVQSKLHPWQIIKLTATPLNWSNAYVLNDGEEISTTKYSIDETIRIKKTEKEKDEAAGMLIISKSDISCVKHPVSIPRKPLYTGTTLFFVASVAETDQGVAWAQKNFTEGETRQAHALSSKKPFSSLNINPGDWIFSTDVAGQSITIPGLVCVVDFLAEIKPTVSLSMVNGVVDYQRRLCRRDISKQTQKQRKGRVGRTCDGFYICEDKHLMDAEQVPSSVIPEVAMRFLEHKIDLASVRDKLKETSAAGIMDMVSSYQWLHPQRLGLNKEFIDDYNKKGNRKRPIDMEQKLKDCVGVNGDPIWWYLSPCFSAEQEARAMSNHSVYGKGNTLVDSVNFFGQIKKYMYKCNTNKEVFDITNSNTNFSSFSEVSFSDSERELFETLERPYDNRLISEDEDFGVEEHSHVLGWAVPLIGLAIIMSGFIATHSIMRSTRYVECYEAFQKNDFVSSAKATAGSGLRGYEEMERQERATKLSEGVRSWISEWFGWFQAKMGATEEHSAQTAIWITQYLGQIENLCLAGIAAIGGPHMGMVGAVGMAGGVLYNMLESALGTSWAGMIFASAFAALAFYFKTAAIPVAIGGTILGFILNYVMTFWCEKPFGGRTVDKVNSGKMTRFMTEALFGSSVGLLLKSYMVPVTTGAALSIAVVAPLANPRLGSAATGIVAAQQLYRAFRGDAEMHNVLQLIYTIATSNIVSGGITIALVLVMIMARECLKAYCRNYAINVKPSDKNSLNAGHEQYEELLKYDYAMETILAAAATLADPMSVISIVILWCEQYWKSGLIDGQSFRNAVLSGAGVHPIGIIFTKFYQMIMTMLRDSEQQHSVVGWGIAFLSGIASMVSLYTNLDKVKECSGNLPSWVYTSIVNALIHIKNFIIRLYNYCINALAFVGDKLAIGFLQRLRVDVAGASFLIKETRLPDNALLNESAPITVLTAELTTELINTWKTGGLREGDLMLLRTDIGYNNKAGNLRSKFLLETAKALQKTGVDSVFKFTINSRLVFTRITTESLLKGCQEDFQEGYMEDGAVVVVTRTAFNNVKTSFQNNFTEAETRFGVRIECQIATFSLIATMVEIDGKTQVTVVTSGMSVDALQEIVKKIGKLMRIYDVDSCEPSTLDHANEVLQDLGCKFESRGYLKGKIIQYGSSVIKQQVEHFNTQQLLNKPEGLDEDIWLYHKYNVLRSMGREVIEMSDYCNPRFVTPPNMPKYSSMIGTVMEVLEGLEKYKTIKDHMSLTHVNRAGIKRTATLIVGKNVFDDWEIKIATVRYLNANALSNEENAIEMFFSGGGCKCLIEFNGKDNEIVIWKDSDCYEWIFSSDVEKPDVKPKEIPKDQVTIIGNYIHLYRDREKLNIVGKTLGMLSKQKKAIKGVYDFFTNSSDEEKHCSWIFNLFNVQAAETKPLVKRENPVQMLTDRLRRLVCLVQEIPEEVEVAEEEQQLMPDGSEYYVTGFRKALVKQNKSYKEVNTENIPKLDTAPTGHEVTTLMKKNNSKASRLSKAEWEKMKYGSRVRLPSRKITDGSELKEMTSRAALKMQQIYEQRPEFFKDCRAILDPTCGMGGFVSFLSHVFAGNKPKRLYCSTLAEKGHAMLDMQQFGEEGSNAKVVNLMHHKGIGHGNIQREATLTAMAEIIGESEPDGLDLVMLDMGEFYDSGEKLVKWWVDKGKNDHNKLEACQKLFTFLRPGGKALIKFNGYFTGGASIFHPLCEKFQHISIFKVGTTHLFSPEFYIYLSGYSSQRKCITRSLVNLYERVGVHIHDQQLMGERLLAVRGRGWQEKTRNDWIIISGRGVQYVPVVGGPMEVGFKSRFESKQLGKINLDWTCDYSDKLKKVTQEIQKRTGKRMAPIARCSFEKLTPVGHYKSKEVVHKPRSNENDLLSSMIKKTFGINNDNATYGCTQYTPALKDAAIKKRLDVDPGRLDPVVMSELGEILDLMLTKKGLEIENTLDFASKEQVLSLINKQGATGRFDDGHDLKTFIELNPNWYELCMSERVHHWIEGKESASYMTVRYKAESKAKKVNVDGYLDVPPTVEREELRAHNQLVPRFIMFGDALTRLAHYIVLGSLLNYANEQKVYKGTINGVPVHKQGSVLRACYDAHKPPEERIVTVGDPHGTGVLVEVFREYPREKPVGLSLDYSGWDGTVTVEERALEAIHMARFYKPHRKMVVMNALKDMCYAICVNDEGDVWLRPGQRGSGELPTSYGNTLLVQANTIRAVAKTLGVHPRELLETQMELQVHGKTVEIGPIPMFSDGDDTVIITTERKAEMIAANIDAHLKSSNKTIRSGTKAGVSMTPVFERISFCSHTYTPVYIGAGASEMKQRFIGLTPASLKMAFLPCKPVSDILSKLRLTMKLSTTKWNPDDLKQGGCVEMTRGKVISYLLLYPHIRPVRYACLTAMTIIGDGSLNIREIKRRFPECNVTDKTTLSGALRSVYGVSNLDSIGLRDYSFDTRDMRMLKSNVAKTGDYCYITMKQVAASLFSWCLNYSPKYLFMLGLDTKLASYCLKWAEYASRNDVRCGDKVLLQLEDLRTVVPSRTMPENWLRNSGVA</sequence>
<feature type="domain" description="RdRp catalytic" evidence="34">
    <location>
        <begin position="5224"/>
        <end position="5362"/>
    </location>
</feature>
<dbReference type="Pfam" id="PF00680">
    <property type="entry name" value="RdRP_1"/>
    <property type="match status" value="1"/>
</dbReference>
<dbReference type="PROSITE" id="PS51192">
    <property type="entry name" value="HELICASE_ATP_BIND_1"/>
    <property type="match status" value="1"/>
</dbReference>
<dbReference type="InterPro" id="IPR011545">
    <property type="entry name" value="DEAD/DEAH_box_helicase_dom"/>
</dbReference>
<evidence type="ECO:0000256" key="28">
    <source>
        <dbReference type="ARBA" id="ARBA00023280"/>
    </source>
</evidence>
<evidence type="ECO:0000256" key="12">
    <source>
        <dbReference type="ARBA" id="ARBA00022692"/>
    </source>
</evidence>
<evidence type="ECO:0000256" key="3">
    <source>
        <dbReference type="ARBA" id="ARBA00004182"/>
    </source>
</evidence>
<dbReference type="SUPFAM" id="SSF50494">
    <property type="entry name" value="Trypsin-like serine proteases"/>
    <property type="match status" value="1"/>
</dbReference>
<dbReference type="GO" id="GO:0003724">
    <property type="term" value="F:RNA helicase activity"/>
    <property type="evidence" value="ECO:0007669"/>
    <property type="project" value="UniProtKB-EC"/>
</dbReference>
<feature type="transmembrane region" description="Helical" evidence="33">
    <location>
        <begin position="3852"/>
        <end position="3872"/>
    </location>
</feature>
<keyword evidence="22" id="KW-0694">RNA-binding</keyword>
<evidence type="ECO:0000256" key="7">
    <source>
        <dbReference type="ARBA" id="ARBA00022561"/>
    </source>
</evidence>
<evidence type="ECO:0000256" key="20">
    <source>
        <dbReference type="ARBA" id="ARBA00022844"/>
    </source>
</evidence>
<dbReference type="InterPro" id="IPR001205">
    <property type="entry name" value="RNA-dir_pol_C"/>
</dbReference>
<name>A0AAT9JFC0_9FLAV</name>
<dbReference type="InterPro" id="IPR001850">
    <property type="entry name" value="Flavi_NS3_S7"/>
</dbReference>
<evidence type="ECO:0000313" key="36">
    <source>
        <dbReference type="EMBL" id="DBA56812.1"/>
    </source>
</evidence>
<feature type="transmembrane region" description="Helical" evidence="33">
    <location>
        <begin position="3892"/>
        <end position="3912"/>
    </location>
</feature>
<evidence type="ECO:0000256" key="9">
    <source>
        <dbReference type="ARBA" id="ARBA00022581"/>
    </source>
</evidence>
<dbReference type="GO" id="GO:0046872">
    <property type="term" value="F:metal ion binding"/>
    <property type="evidence" value="ECO:0007669"/>
    <property type="project" value="UniProtKB-KW"/>
</dbReference>
<accession>A0AAT9JFC0</accession>